<protein>
    <submittedName>
        <fullName evidence="1">DEHA2B10054p</fullName>
    </submittedName>
</protein>
<reference evidence="1 2" key="1">
    <citation type="journal article" date="2004" name="Nature">
        <title>Genome evolution in yeasts.</title>
        <authorList>
            <consortium name="Genolevures"/>
            <person name="Dujon B."/>
            <person name="Sherman D."/>
            <person name="Fischer G."/>
            <person name="Durrens P."/>
            <person name="Casaregola S."/>
            <person name="Lafontaine I."/>
            <person name="de Montigny J."/>
            <person name="Marck C."/>
            <person name="Neuveglise C."/>
            <person name="Talla E."/>
            <person name="Goffard N."/>
            <person name="Frangeul L."/>
            <person name="Aigle M."/>
            <person name="Anthouard V."/>
            <person name="Babour A."/>
            <person name="Barbe V."/>
            <person name="Barnay S."/>
            <person name="Blanchin S."/>
            <person name="Beckerich J.M."/>
            <person name="Beyne E."/>
            <person name="Bleykasten C."/>
            <person name="Boisrame A."/>
            <person name="Boyer J."/>
            <person name="Cattolico L."/>
            <person name="Confanioleri F."/>
            <person name="de Daruvar A."/>
            <person name="Despons L."/>
            <person name="Fabre E."/>
            <person name="Fairhead C."/>
            <person name="Ferry-Dumazet H."/>
            <person name="Groppi A."/>
            <person name="Hantraye F."/>
            <person name="Hennequin C."/>
            <person name="Jauniaux N."/>
            <person name="Joyet P."/>
            <person name="Kachouri R."/>
            <person name="Kerrest A."/>
            <person name="Koszul R."/>
            <person name="Lemaire M."/>
            <person name="Lesur I."/>
            <person name="Ma L."/>
            <person name="Muller H."/>
            <person name="Nicaud J.M."/>
            <person name="Nikolski M."/>
            <person name="Oztas S."/>
            <person name="Ozier-Kalogeropoulos O."/>
            <person name="Pellenz S."/>
            <person name="Potier S."/>
            <person name="Richard G.F."/>
            <person name="Straub M.L."/>
            <person name="Suleau A."/>
            <person name="Swennene D."/>
            <person name="Tekaia F."/>
            <person name="Wesolowski-Louvel M."/>
            <person name="Westhof E."/>
            <person name="Wirth B."/>
            <person name="Zeniou-Meyer M."/>
            <person name="Zivanovic I."/>
            <person name="Bolotin-Fukuhara M."/>
            <person name="Thierry A."/>
            <person name="Bouchier C."/>
            <person name="Caudron B."/>
            <person name="Scarpelli C."/>
            <person name="Gaillardin C."/>
            <person name="Weissenbach J."/>
            <person name="Wincker P."/>
            <person name="Souciet J.L."/>
        </authorList>
    </citation>
    <scope>NUCLEOTIDE SEQUENCE [LARGE SCALE GENOMIC DNA]</scope>
    <source>
        <strain evidence="2">ATCC 36239 / CBS 767 / BCRC 21394 / JCM 1990 / NBRC 0083 / IGC 2968</strain>
    </source>
</reference>
<dbReference type="VEuPathDB" id="FungiDB:DEHA2B10054g"/>
<dbReference type="HOGENOM" id="CLU_3087183_0_0_1"/>
<sequence>MIYIVEEMKNFKVDESLVEYENDEYVLVQCVRTYSSSPLINNLGNCKNSIYF</sequence>
<gene>
    <name evidence="1" type="ordered locus">DEHA2B10054g</name>
</gene>
<evidence type="ECO:0000313" key="1">
    <source>
        <dbReference type="EMBL" id="CAG85393.2"/>
    </source>
</evidence>
<organism evidence="1 2">
    <name type="scientific">Debaryomyces hansenii (strain ATCC 36239 / CBS 767 / BCRC 21394 / JCM 1990 / NBRC 0083 / IGC 2968)</name>
    <name type="common">Yeast</name>
    <name type="synonym">Torulaspora hansenii</name>
    <dbReference type="NCBI Taxonomy" id="284592"/>
    <lineage>
        <taxon>Eukaryota</taxon>
        <taxon>Fungi</taxon>
        <taxon>Dikarya</taxon>
        <taxon>Ascomycota</taxon>
        <taxon>Saccharomycotina</taxon>
        <taxon>Pichiomycetes</taxon>
        <taxon>Debaryomycetaceae</taxon>
        <taxon>Debaryomyces</taxon>
    </lineage>
</organism>
<dbReference type="EMBL" id="CR382134">
    <property type="protein sequence ID" value="CAG85393.2"/>
    <property type="molecule type" value="Genomic_DNA"/>
</dbReference>
<proteinExistence type="predicted"/>
<dbReference type="GeneID" id="2913313"/>
<dbReference type="Proteomes" id="UP000000599">
    <property type="component" value="Chromosome B"/>
</dbReference>
<dbReference type="KEGG" id="dha:DEHA2B10054g"/>
<keyword evidence="2" id="KW-1185">Reference proteome</keyword>
<dbReference type="InParanoid" id="Q6BWN0"/>
<evidence type="ECO:0000313" key="2">
    <source>
        <dbReference type="Proteomes" id="UP000000599"/>
    </source>
</evidence>
<name>Q6BWN0_DEBHA</name>
<dbReference type="RefSeq" id="XP_457389.2">
    <property type="nucleotide sequence ID" value="XM_457389.1"/>
</dbReference>
<accession>Q6BWN0</accession>
<dbReference type="AlphaFoldDB" id="Q6BWN0"/>